<dbReference type="RefSeq" id="WP_135087709.1">
    <property type="nucleotide sequence ID" value="NZ_SPDV01000027.1"/>
</dbReference>
<name>A0A4Y8ZNW0_9SPHN</name>
<evidence type="ECO:0000256" key="1">
    <source>
        <dbReference type="SAM" id="Phobius"/>
    </source>
</evidence>
<comment type="caution">
    <text evidence="2">The sequence shown here is derived from an EMBL/GenBank/DDBJ whole genome shotgun (WGS) entry which is preliminary data.</text>
</comment>
<feature type="transmembrane region" description="Helical" evidence="1">
    <location>
        <begin position="112"/>
        <end position="132"/>
    </location>
</feature>
<keyword evidence="3" id="KW-1185">Reference proteome</keyword>
<dbReference type="EMBL" id="SPDV01000027">
    <property type="protein sequence ID" value="TFI57691.1"/>
    <property type="molecule type" value="Genomic_DNA"/>
</dbReference>
<dbReference type="AlphaFoldDB" id="A0A4Y8ZNW0"/>
<evidence type="ECO:0008006" key="4">
    <source>
        <dbReference type="Google" id="ProtNLM"/>
    </source>
</evidence>
<dbReference type="Proteomes" id="UP000298213">
    <property type="component" value="Unassembled WGS sequence"/>
</dbReference>
<feature type="transmembrane region" description="Helical" evidence="1">
    <location>
        <begin position="44"/>
        <end position="62"/>
    </location>
</feature>
<dbReference type="OrthoDB" id="9917154at2"/>
<evidence type="ECO:0000313" key="3">
    <source>
        <dbReference type="Proteomes" id="UP000298213"/>
    </source>
</evidence>
<accession>A0A4Y8ZNW0</accession>
<reference evidence="2 3" key="1">
    <citation type="submission" date="2019-03" db="EMBL/GenBank/DDBJ databases">
        <title>Genome sequence of Sphingomonas sp. 17J27-24.</title>
        <authorList>
            <person name="Kim M."/>
            <person name="Maeng S."/>
            <person name="Sathiyaraj S."/>
        </authorList>
    </citation>
    <scope>NUCLEOTIDE SEQUENCE [LARGE SCALE GENOMIC DNA]</scope>
    <source>
        <strain evidence="2 3">17J27-24</strain>
    </source>
</reference>
<feature type="transmembrane region" description="Helical" evidence="1">
    <location>
        <begin position="7"/>
        <end position="32"/>
    </location>
</feature>
<organism evidence="2 3">
    <name type="scientific">Sphingomonas parva</name>
    <dbReference type="NCBI Taxonomy" id="2555898"/>
    <lineage>
        <taxon>Bacteria</taxon>
        <taxon>Pseudomonadati</taxon>
        <taxon>Pseudomonadota</taxon>
        <taxon>Alphaproteobacteria</taxon>
        <taxon>Sphingomonadales</taxon>
        <taxon>Sphingomonadaceae</taxon>
        <taxon>Sphingomonas</taxon>
    </lineage>
</organism>
<proteinExistence type="predicted"/>
<evidence type="ECO:0000313" key="2">
    <source>
        <dbReference type="EMBL" id="TFI57691.1"/>
    </source>
</evidence>
<keyword evidence="1" id="KW-1133">Transmembrane helix</keyword>
<sequence length="140" mass="15083">MEGIIETVMLLSAGAVAVPLALLAIVTWFLHFFVALRAPPTARATWTVVPAFVAVAILLATLAPPDRAWALLLGTAVASLVAFLWWHSEFRTAWIESADVLPEGVELANDNWRAGLILAIGVIGLLLIRGLYQMVAEGRL</sequence>
<keyword evidence="1" id="KW-0472">Membrane</keyword>
<protein>
    <recommendedName>
        <fullName evidence="4">Transmembrane protein</fullName>
    </recommendedName>
</protein>
<feature type="transmembrane region" description="Helical" evidence="1">
    <location>
        <begin position="69"/>
        <end position="87"/>
    </location>
</feature>
<keyword evidence="1" id="KW-0812">Transmembrane</keyword>
<gene>
    <name evidence="2" type="ORF">E2493_13665</name>
</gene>